<dbReference type="EMBL" id="SSTD01009294">
    <property type="protein sequence ID" value="TYK14458.1"/>
    <property type="molecule type" value="Genomic_DNA"/>
</dbReference>
<evidence type="ECO:0000256" key="1">
    <source>
        <dbReference type="SAM" id="MobiDB-lite"/>
    </source>
</evidence>
<gene>
    <name evidence="2" type="ORF">E5676_scaffold186G001220</name>
</gene>
<evidence type="ECO:0000313" key="3">
    <source>
        <dbReference type="Proteomes" id="UP000321947"/>
    </source>
</evidence>
<reference evidence="2 3" key="1">
    <citation type="submission" date="2019-08" db="EMBL/GenBank/DDBJ databases">
        <title>Draft genome sequences of two oriental melons (Cucumis melo L. var makuwa).</title>
        <authorList>
            <person name="Kwon S.-Y."/>
        </authorList>
    </citation>
    <scope>NUCLEOTIDE SEQUENCE [LARGE SCALE GENOMIC DNA]</scope>
    <source>
        <strain evidence="3">cv. Chang Bougi</strain>
        <tissue evidence="2">Leaf</tissue>
    </source>
</reference>
<feature type="region of interest" description="Disordered" evidence="1">
    <location>
        <begin position="1"/>
        <end position="57"/>
    </location>
</feature>
<organism evidence="2 3">
    <name type="scientific">Cucumis melo var. makuwa</name>
    <name type="common">Oriental melon</name>
    <dbReference type="NCBI Taxonomy" id="1194695"/>
    <lineage>
        <taxon>Eukaryota</taxon>
        <taxon>Viridiplantae</taxon>
        <taxon>Streptophyta</taxon>
        <taxon>Embryophyta</taxon>
        <taxon>Tracheophyta</taxon>
        <taxon>Spermatophyta</taxon>
        <taxon>Magnoliopsida</taxon>
        <taxon>eudicotyledons</taxon>
        <taxon>Gunneridae</taxon>
        <taxon>Pentapetalae</taxon>
        <taxon>rosids</taxon>
        <taxon>fabids</taxon>
        <taxon>Cucurbitales</taxon>
        <taxon>Cucurbitaceae</taxon>
        <taxon>Benincaseae</taxon>
        <taxon>Cucumis</taxon>
    </lineage>
</organism>
<proteinExistence type="predicted"/>
<evidence type="ECO:0000313" key="2">
    <source>
        <dbReference type="EMBL" id="TYK14458.1"/>
    </source>
</evidence>
<accession>A0A5D3CTC2</accession>
<name>A0A5D3CTC2_CUCMM</name>
<sequence length="251" mass="27256">MASNVQLGPSARSPPSSPLPFASIGAHESVPDDFTGDISAAPVGQPNDRQDEDEVEPQHPNICTEEVLTNDDDNPAVSPSSVEIFVASKLANRKFQQKKANVIDVDYSSSSPSTDVLTSILSGGTLSTWPVNGIPAVALSIKYAILHKIDIANWFPSSHAFSGSHVPDIDHDVHLSRGPRVFNTSDWDESVEGFFVDRELAARIVNDFIVESHALTNSINLSSEQQLEIDALIRHLKTFTPSTSRRESITD</sequence>
<dbReference type="AlphaFoldDB" id="A0A5D3CTC2"/>
<protein>
    <submittedName>
        <fullName evidence="2">Envelope-like protein</fullName>
    </submittedName>
</protein>
<comment type="caution">
    <text evidence="2">The sequence shown here is derived from an EMBL/GenBank/DDBJ whole genome shotgun (WGS) entry which is preliminary data.</text>
</comment>
<dbReference type="Proteomes" id="UP000321947">
    <property type="component" value="Unassembled WGS sequence"/>
</dbReference>
<feature type="compositionally biased region" description="Low complexity" evidence="1">
    <location>
        <begin position="9"/>
        <end position="23"/>
    </location>
</feature>